<evidence type="ECO:0000256" key="3">
    <source>
        <dbReference type="RuleBase" id="RU361183"/>
    </source>
</evidence>
<protein>
    <recommendedName>
        <fullName evidence="3">Metalloendopeptidase</fullName>
        <ecNumber evidence="3">3.4.24.-</ecNumber>
    </recommendedName>
</protein>
<accession>A0A2A2J6S1</accession>
<feature type="compositionally biased region" description="Basic and acidic residues" evidence="4">
    <location>
        <begin position="406"/>
        <end position="417"/>
    </location>
</feature>
<feature type="region of interest" description="Disordered" evidence="4">
    <location>
        <begin position="400"/>
        <end position="426"/>
    </location>
</feature>
<dbReference type="InterPro" id="IPR024079">
    <property type="entry name" value="MetalloPept_cat_dom_sf"/>
</dbReference>
<keyword evidence="3" id="KW-0479">Metal-binding</keyword>
<dbReference type="InterPro" id="IPR006026">
    <property type="entry name" value="Peptidase_Metallo"/>
</dbReference>
<dbReference type="InterPro" id="IPR001506">
    <property type="entry name" value="Peptidase_M12A"/>
</dbReference>
<evidence type="ECO:0000313" key="7">
    <source>
        <dbReference type="Proteomes" id="UP000218231"/>
    </source>
</evidence>
<comment type="cofactor">
    <cofactor evidence="3">
        <name>Zn(2+)</name>
        <dbReference type="ChEBI" id="CHEBI:29105"/>
    </cofactor>
    <text evidence="3">Binds 1 zinc ion per subunit.</text>
</comment>
<dbReference type="Pfam" id="PF01400">
    <property type="entry name" value="Astacin"/>
    <property type="match status" value="1"/>
</dbReference>
<keyword evidence="7" id="KW-1185">Reference proteome</keyword>
<dbReference type="EC" id="3.4.24.-" evidence="3"/>
<dbReference type="GO" id="GO:0008270">
    <property type="term" value="F:zinc ion binding"/>
    <property type="evidence" value="ECO:0007669"/>
    <property type="project" value="InterPro"/>
</dbReference>
<dbReference type="GO" id="GO:0004222">
    <property type="term" value="F:metalloendopeptidase activity"/>
    <property type="evidence" value="ECO:0007669"/>
    <property type="project" value="UniProtKB-UniRule"/>
</dbReference>
<dbReference type="STRING" id="2018661.A0A2A2J6S1"/>
<dbReference type="AlphaFoldDB" id="A0A2A2J6S1"/>
<evidence type="ECO:0000256" key="4">
    <source>
        <dbReference type="SAM" id="MobiDB-lite"/>
    </source>
</evidence>
<dbReference type="OrthoDB" id="291007at2759"/>
<feature type="signal peptide" evidence="3">
    <location>
        <begin position="1"/>
        <end position="20"/>
    </location>
</feature>
<comment type="caution">
    <text evidence="2">Lacks conserved residue(s) required for the propagation of feature annotation.</text>
</comment>
<gene>
    <name evidence="6" type="ORF">WR25_25670</name>
</gene>
<dbReference type="Gene3D" id="3.40.390.10">
    <property type="entry name" value="Collagenase (Catalytic Domain)"/>
    <property type="match status" value="2"/>
</dbReference>
<keyword evidence="3" id="KW-0862">Zinc</keyword>
<dbReference type="SMART" id="SM00235">
    <property type="entry name" value="ZnMc"/>
    <property type="match status" value="1"/>
</dbReference>
<keyword evidence="3" id="KW-0645">Protease</keyword>
<dbReference type="EMBL" id="LIAE01010646">
    <property type="protein sequence ID" value="PAV57293.1"/>
    <property type="molecule type" value="Genomic_DNA"/>
</dbReference>
<reference evidence="6 7" key="1">
    <citation type="journal article" date="2017" name="Curr. Biol.">
        <title>Genome architecture and evolution of a unichromosomal asexual nematode.</title>
        <authorList>
            <person name="Fradin H."/>
            <person name="Zegar C."/>
            <person name="Gutwein M."/>
            <person name="Lucas J."/>
            <person name="Kovtun M."/>
            <person name="Corcoran D."/>
            <person name="Baugh L.R."/>
            <person name="Kiontke K."/>
            <person name="Gunsalus K."/>
            <person name="Fitch D.H."/>
            <person name="Piano F."/>
        </authorList>
    </citation>
    <scope>NUCLEOTIDE SEQUENCE [LARGE SCALE GENOMIC DNA]</scope>
    <source>
        <strain evidence="6">PF1309</strain>
    </source>
</reference>
<comment type="caution">
    <text evidence="6">The sequence shown here is derived from an EMBL/GenBank/DDBJ whole genome shotgun (WGS) entry which is preliminary data.</text>
</comment>
<dbReference type="PANTHER" id="PTHR10127:SF891">
    <property type="entry name" value="ZINC METALLOPROTEINASE NAS-29"/>
    <property type="match status" value="1"/>
</dbReference>
<dbReference type="GO" id="GO:0006508">
    <property type="term" value="P:proteolysis"/>
    <property type="evidence" value="ECO:0007669"/>
    <property type="project" value="UniProtKB-KW"/>
</dbReference>
<dbReference type="PANTHER" id="PTHR10127">
    <property type="entry name" value="DISCOIDIN, CUB, EGF, LAMININ , AND ZINC METALLOPROTEASE DOMAIN CONTAINING"/>
    <property type="match status" value="1"/>
</dbReference>
<keyword evidence="3" id="KW-0378">Hydrolase</keyword>
<sequence>MNYYSIVFILLCIQIIEVLGIDDPVLSDFVDPKEQYALRDQLAQNVELEYKNEQYIAHNPAADTPVMPDNNQSTISKLNEKYRDHLFQGDIRITAGLLREIVRESATRKARTAYRDWNYPNTIWRGYAPYAFHPNIRPKTKNAIITAMRYWQSQTCVKFRPRRNEKVYLYYIDYDAGCWSTVGRDPPQGKQLLSIGRGCEPFGVTSHEIGHALGLFQFTVTGGPSLVAKNPREQAAMGQMAGPSFLDVQKINSHYSCGRACKNKIRCFNGGYQDPKKCGAPAGKKIEIYVEGTIGKCIQGCYHDSIEIKAQADKRVTGYRFCCGLNKPQRFVSDNNLVPIISRAGRGQVFVQLIYRYVNPHRSHHDPEDTSHKEAMDGEEIAVEDEFSTISPEVQKAMVSNSTELEESHKIPFERRPASLTNTLNP</sequence>
<dbReference type="PRINTS" id="PR00480">
    <property type="entry name" value="ASTACIN"/>
</dbReference>
<keyword evidence="3" id="KW-0482">Metalloprotease</keyword>
<dbReference type="SUPFAM" id="SSF55486">
    <property type="entry name" value="Metalloproteases ('zincins'), catalytic domain"/>
    <property type="match status" value="1"/>
</dbReference>
<feature type="domain" description="Peptidase M12A" evidence="5">
    <location>
        <begin position="105"/>
        <end position="216"/>
    </location>
</feature>
<evidence type="ECO:0000259" key="5">
    <source>
        <dbReference type="PROSITE" id="PS51864"/>
    </source>
</evidence>
<keyword evidence="1" id="KW-1015">Disulfide bond</keyword>
<proteinExistence type="predicted"/>
<name>A0A2A2J6S1_9BILA</name>
<feature type="active site" evidence="2">
    <location>
        <position position="208"/>
    </location>
</feature>
<evidence type="ECO:0000313" key="6">
    <source>
        <dbReference type="EMBL" id="PAV57293.1"/>
    </source>
</evidence>
<evidence type="ECO:0000256" key="2">
    <source>
        <dbReference type="PROSITE-ProRule" id="PRU01211"/>
    </source>
</evidence>
<organism evidence="6 7">
    <name type="scientific">Diploscapter pachys</name>
    <dbReference type="NCBI Taxonomy" id="2018661"/>
    <lineage>
        <taxon>Eukaryota</taxon>
        <taxon>Metazoa</taxon>
        <taxon>Ecdysozoa</taxon>
        <taxon>Nematoda</taxon>
        <taxon>Chromadorea</taxon>
        <taxon>Rhabditida</taxon>
        <taxon>Rhabditina</taxon>
        <taxon>Rhabditomorpha</taxon>
        <taxon>Rhabditoidea</taxon>
        <taxon>Rhabditidae</taxon>
        <taxon>Diploscapter</taxon>
    </lineage>
</organism>
<dbReference type="PROSITE" id="PS51864">
    <property type="entry name" value="ASTACIN"/>
    <property type="match status" value="1"/>
</dbReference>
<feature type="chain" id="PRO_5011817202" description="Metalloendopeptidase" evidence="3">
    <location>
        <begin position="21"/>
        <end position="426"/>
    </location>
</feature>
<keyword evidence="3" id="KW-0732">Signal</keyword>
<dbReference type="Proteomes" id="UP000218231">
    <property type="component" value="Unassembled WGS sequence"/>
</dbReference>
<evidence type="ECO:0000256" key="1">
    <source>
        <dbReference type="ARBA" id="ARBA00023157"/>
    </source>
</evidence>